<dbReference type="Proteomes" id="UP000032180">
    <property type="component" value="Chromosome 6"/>
</dbReference>
<keyword evidence="3" id="KW-1185">Reference proteome</keyword>
<feature type="region of interest" description="Disordered" evidence="1">
    <location>
        <begin position="89"/>
        <end position="110"/>
    </location>
</feature>
<feature type="region of interest" description="Disordered" evidence="1">
    <location>
        <begin position="1"/>
        <end position="59"/>
    </location>
</feature>
<evidence type="ECO:0000313" key="3">
    <source>
        <dbReference type="Proteomes" id="UP000032180"/>
    </source>
</evidence>
<evidence type="ECO:0000256" key="1">
    <source>
        <dbReference type="SAM" id="MobiDB-lite"/>
    </source>
</evidence>
<accession>A0A0D9WMX7</accession>
<sequence>MEKILDGAGVEGQGADGEEDGAWGVGRRRWRGRSSSTPLQARQQAAGARLSSEIPPDEPQCSVLVHPAAAQRPTTPGCNSVELKLAGLGSGTASATSTRGAKDRPGGEGVAQAGIGWRTGEDGVAGGGVVVVAGWAEEMRLRKGGRELTSHIGSTSVANKCYSESVE</sequence>
<feature type="compositionally biased region" description="Low complexity" evidence="1">
    <location>
        <begin position="33"/>
        <end position="49"/>
    </location>
</feature>
<evidence type="ECO:0000313" key="2">
    <source>
        <dbReference type="EnsemblPlants" id="LPERR06G05730.1"/>
    </source>
</evidence>
<dbReference type="Gramene" id="LPERR06G05730.1">
    <property type="protein sequence ID" value="LPERR06G05730.1"/>
    <property type="gene ID" value="LPERR06G05730"/>
</dbReference>
<reference evidence="2" key="3">
    <citation type="submission" date="2015-04" db="UniProtKB">
        <authorList>
            <consortium name="EnsemblPlants"/>
        </authorList>
    </citation>
    <scope>IDENTIFICATION</scope>
</reference>
<reference evidence="2 3" key="1">
    <citation type="submission" date="2012-08" db="EMBL/GenBank/DDBJ databases">
        <title>Oryza genome evolution.</title>
        <authorList>
            <person name="Wing R.A."/>
        </authorList>
    </citation>
    <scope>NUCLEOTIDE SEQUENCE</scope>
</reference>
<protein>
    <submittedName>
        <fullName evidence="2">Uncharacterized protein</fullName>
    </submittedName>
</protein>
<organism evidence="2 3">
    <name type="scientific">Leersia perrieri</name>
    <dbReference type="NCBI Taxonomy" id="77586"/>
    <lineage>
        <taxon>Eukaryota</taxon>
        <taxon>Viridiplantae</taxon>
        <taxon>Streptophyta</taxon>
        <taxon>Embryophyta</taxon>
        <taxon>Tracheophyta</taxon>
        <taxon>Spermatophyta</taxon>
        <taxon>Magnoliopsida</taxon>
        <taxon>Liliopsida</taxon>
        <taxon>Poales</taxon>
        <taxon>Poaceae</taxon>
        <taxon>BOP clade</taxon>
        <taxon>Oryzoideae</taxon>
        <taxon>Oryzeae</taxon>
        <taxon>Oryzinae</taxon>
        <taxon>Leersia</taxon>
    </lineage>
</organism>
<name>A0A0D9WMX7_9ORYZ</name>
<proteinExistence type="predicted"/>
<dbReference type="EnsemblPlants" id="LPERR06G05730.1">
    <property type="protein sequence ID" value="LPERR06G05730.1"/>
    <property type="gene ID" value="LPERR06G05730"/>
</dbReference>
<dbReference type="HOGENOM" id="CLU_1596887_0_0_1"/>
<reference evidence="3" key="2">
    <citation type="submission" date="2013-12" db="EMBL/GenBank/DDBJ databases">
        <authorList>
            <person name="Yu Y."/>
            <person name="Lee S."/>
            <person name="de Baynast K."/>
            <person name="Wissotski M."/>
            <person name="Liu L."/>
            <person name="Talag J."/>
            <person name="Goicoechea J."/>
            <person name="Angelova A."/>
            <person name="Jetty R."/>
            <person name="Kudrna D."/>
            <person name="Golser W."/>
            <person name="Rivera L."/>
            <person name="Zhang J."/>
            <person name="Wing R."/>
        </authorList>
    </citation>
    <scope>NUCLEOTIDE SEQUENCE</scope>
</reference>
<dbReference type="AlphaFoldDB" id="A0A0D9WMX7"/>